<organism evidence="2 3">
    <name type="scientific">Spirosoma taeanense</name>
    <dbReference type="NCBI Taxonomy" id="2735870"/>
    <lineage>
        <taxon>Bacteria</taxon>
        <taxon>Pseudomonadati</taxon>
        <taxon>Bacteroidota</taxon>
        <taxon>Cytophagia</taxon>
        <taxon>Cytophagales</taxon>
        <taxon>Cytophagaceae</taxon>
        <taxon>Spirosoma</taxon>
    </lineage>
</organism>
<proteinExistence type="predicted"/>
<accession>A0A6M5Y774</accession>
<dbReference type="Proteomes" id="UP000502756">
    <property type="component" value="Chromosome"/>
</dbReference>
<dbReference type="EMBL" id="CP053435">
    <property type="protein sequence ID" value="QJW89749.1"/>
    <property type="molecule type" value="Genomic_DNA"/>
</dbReference>
<protein>
    <submittedName>
        <fullName evidence="2">Cupin domain-containing protein</fullName>
    </submittedName>
</protein>
<dbReference type="Gene3D" id="2.60.120.10">
    <property type="entry name" value="Jelly Rolls"/>
    <property type="match status" value="1"/>
</dbReference>
<dbReference type="KEGG" id="stae:HNV11_10330"/>
<dbReference type="InterPro" id="IPR052535">
    <property type="entry name" value="Bacilysin_H2HPP_isomerase"/>
</dbReference>
<sequence>MTVRQPATRFVDDQSLPWEPVAEGVKRKIMTYDANLMMVKVAFETGGIGAVHSHVHTQMSYVESGAFDITIAEETRTLRAGDAYYIPPNVRHGAVCVEAGVLVDVFTPMREDFV</sequence>
<evidence type="ECO:0000259" key="1">
    <source>
        <dbReference type="Pfam" id="PF07883"/>
    </source>
</evidence>
<dbReference type="AlphaFoldDB" id="A0A6M5Y774"/>
<reference evidence="2 3" key="1">
    <citation type="submission" date="2020-05" db="EMBL/GenBank/DDBJ databases">
        <title>Genome sequencing of Spirosoma sp. TS118.</title>
        <authorList>
            <person name="Lee J.-H."/>
            <person name="Jeong S."/>
            <person name="Zhao L."/>
            <person name="Jung J.-H."/>
            <person name="Kim M.-K."/>
            <person name="Lim S."/>
        </authorList>
    </citation>
    <scope>NUCLEOTIDE SEQUENCE [LARGE SCALE GENOMIC DNA]</scope>
    <source>
        <strain evidence="2 3">TS118</strain>
    </source>
</reference>
<dbReference type="RefSeq" id="WP_171739589.1">
    <property type="nucleotide sequence ID" value="NZ_CP053435.1"/>
</dbReference>
<evidence type="ECO:0000313" key="3">
    <source>
        <dbReference type="Proteomes" id="UP000502756"/>
    </source>
</evidence>
<name>A0A6M5Y774_9BACT</name>
<gene>
    <name evidence="2" type="ORF">HNV11_10330</name>
</gene>
<dbReference type="PIRSF" id="PIRSF029883">
    <property type="entry name" value="KdgF"/>
    <property type="match status" value="1"/>
</dbReference>
<dbReference type="InterPro" id="IPR011051">
    <property type="entry name" value="RmlC_Cupin_sf"/>
</dbReference>
<dbReference type="SUPFAM" id="SSF51182">
    <property type="entry name" value="RmlC-like cupins"/>
    <property type="match status" value="1"/>
</dbReference>
<dbReference type="PANTHER" id="PTHR40112">
    <property type="entry name" value="H2HPP ISOMERASE"/>
    <property type="match status" value="1"/>
</dbReference>
<dbReference type="InterPro" id="IPR013096">
    <property type="entry name" value="Cupin_2"/>
</dbReference>
<dbReference type="InterPro" id="IPR014710">
    <property type="entry name" value="RmlC-like_jellyroll"/>
</dbReference>
<dbReference type="Pfam" id="PF07883">
    <property type="entry name" value="Cupin_2"/>
    <property type="match status" value="1"/>
</dbReference>
<dbReference type="CDD" id="cd02238">
    <property type="entry name" value="cupin_KdgF"/>
    <property type="match status" value="1"/>
</dbReference>
<feature type="domain" description="Cupin type-2" evidence="1">
    <location>
        <begin position="41"/>
        <end position="100"/>
    </location>
</feature>
<dbReference type="PANTHER" id="PTHR40112:SF1">
    <property type="entry name" value="H2HPP ISOMERASE"/>
    <property type="match status" value="1"/>
</dbReference>
<evidence type="ECO:0000313" key="2">
    <source>
        <dbReference type="EMBL" id="QJW89749.1"/>
    </source>
</evidence>
<dbReference type="InterPro" id="IPR025499">
    <property type="entry name" value="KdgF"/>
</dbReference>
<keyword evidence="3" id="KW-1185">Reference proteome</keyword>